<keyword evidence="1" id="KW-0732">Signal</keyword>
<sequence length="270" mass="29704">MKLLKFILFLISFGTMAQVGIGTTSPNGIMEINSSISGLVYPVVALTATNSQTPVLNPNSGTLVPGTVVYNTNLNNAGINSVYPGTYMWDGSNWIPQFSKRHSEIFFQNPTVLRTESDLTNQDVPGLGVTENKFFRTKYNGYYRVEIRVNFGGGRVTSPVPGDDNAAFQDGTFKFNFNGTTYPVNVKSISTYDLSSGSTVFYEGVWKESYLVLFLDLVAATDYYFSLTFSQSPAPAFNNNGEFGDGRGYVGKDIPCSIEFTYIEDYTGDI</sequence>
<dbReference type="STRING" id="1548749.LS48_08170"/>
<feature type="chain" id="PRO_5007479722" evidence="1">
    <location>
        <begin position="18"/>
        <end position="270"/>
    </location>
</feature>
<proteinExistence type="predicted"/>
<gene>
    <name evidence="2" type="ORF">LS48_08170</name>
</gene>
<evidence type="ECO:0000256" key="1">
    <source>
        <dbReference type="SAM" id="SignalP"/>
    </source>
</evidence>
<feature type="signal peptide" evidence="1">
    <location>
        <begin position="1"/>
        <end position="17"/>
    </location>
</feature>
<reference evidence="2 3" key="2">
    <citation type="journal article" date="2016" name="Int. J. Syst. Evol. Microbiol.">
        <title>Vitellibacter aquimaris sp. nov., a marine bacterium isolated from seawater.</title>
        <authorList>
            <person name="Thevarajoo S."/>
            <person name="Selvaratnam C."/>
            <person name="Goh K.M."/>
            <person name="Hong K.W."/>
            <person name="Chan X.Y."/>
            <person name="Chan K.G."/>
            <person name="Chong C.S."/>
        </authorList>
    </citation>
    <scope>NUCLEOTIDE SEQUENCE [LARGE SCALE GENOMIC DNA]</scope>
    <source>
        <strain evidence="2 3">D-24</strain>
    </source>
</reference>
<comment type="caution">
    <text evidence="2">The sequence shown here is derived from an EMBL/GenBank/DDBJ whole genome shotgun (WGS) entry which is preliminary data.</text>
</comment>
<dbReference type="Proteomes" id="UP000070138">
    <property type="component" value="Unassembled WGS sequence"/>
</dbReference>
<reference evidence="3" key="1">
    <citation type="submission" date="2014-10" db="EMBL/GenBank/DDBJ databases">
        <title>Genome sequencing of Vitellibacter sp. D-24.</title>
        <authorList>
            <person name="Thevarajoo S."/>
            <person name="Selvaratnam C."/>
            <person name="Goh K.M."/>
            <person name="Chong C.S."/>
        </authorList>
    </citation>
    <scope>NUCLEOTIDE SEQUENCE [LARGE SCALE GENOMIC DNA]</scope>
    <source>
        <strain evidence="3">D-24</strain>
    </source>
</reference>
<name>A0A137RHS7_9FLAO</name>
<dbReference type="AlphaFoldDB" id="A0A137RHS7"/>
<protein>
    <submittedName>
        <fullName evidence="2">Uncharacterized protein</fullName>
    </submittedName>
</protein>
<keyword evidence="3" id="KW-1185">Reference proteome</keyword>
<dbReference type="OrthoDB" id="1430919at2"/>
<organism evidence="2 3">
    <name type="scientific">Aequorivita aquimaris</name>
    <dbReference type="NCBI Taxonomy" id="1548749"/>
    <lineage>
        <taxon>Bacteria</taxon>
        <taxon>Pseudomonadati</taxon>
        <taxon>Bacteroidota</taxon>
        <taxon>Flavobacteriia</taxon>
        <taxon>Flavobacteriales</taxon>
        <taxon>Flavobacteriaceae</taxon>
        <taxon>Aequorivita</taxon>
    </lineage>
</organism>
<dbReference type="EMBL" id="JRWG01000004">
    <property type="protein sequence ID" value="KXN99043.1"/>
    <property type="molecule type" value="Genomic_DNA"/>
</dbReference>
<accession>A0A137RHS7</accession>
<evidence type="ECO:0000313" key="2">
    <source>
        <dbReference type="EMBL" id="KXN99043.1"/>
    </source>
</evidence>
<evidence type="ECO:0000313" key="3">
    <source>
        <dbReference type="Proteomes" id="UP000070138"/>
    </source>
</evidence>
<dbReference type="RefSeq" id="WP_062621839.1">
    <property type="nucleotide sequence ID" value="NZ_JRWG01000004.1"/>
</dbReference>